<dbReference type="SMART" id="SM00382">
    <property type="entry name" value="AAA"/>
    <property type="match status" value="1"/>
</dbReference>
<dbReference type="InterPro" id="IPR040627">
    <property type="entry name" value="T3SS_ATPase_C"/>
</dbReference>
<organism evidence="19">
    <name type="scientific">Burkholderia sp. (strain CCGE1003)</name>
    <dbReference type="NCBI Taxonomy" id="640512"/>
    <lineage>
        <taxon>Bacteria</taxon>
        <taxon>Pseudomonadati</taxon>
        <taxon>Pseudomonadota</taxon>
        <taxon>Betaproteobacteria</taxon>
        <taxon>Burkholderiales</taxon>
        <taxon>Burkholderiaceae</taxon>
        <taxon>Burkholderia</taxon>
    </lineage>
</organism>
<evidence type="ECO:0000256" key="3">
    <source>
        <dbReference type="ARBA" id="ARBA00012473"/>
    </source>
</evidence>
<evidence type="ECO:0000256" key="11">
    <source>
        <dbReference type="ARBA" id="ARBA00022927"/>
    </source>
</evidence>
<evidence type="ECO:0000256" key="15">
    <source>
        <dbReference type="ARBA" id="ARBA00023310"/>
    </source>
</evidence>
<evidence type="ECO:0000256" key="16">
    <source>
        <dbReference type="ARBA" id="ARBA00034006"/>
    </source>
</evidence>
<gene>
    <name evidence="19" type="ordered locus">BC1003_3332</name>
</gene>
<dbReference type="GO" id="GO:0005737">
    <property type="term" value="C:cytoplasm"/>
    <property type="evidence" value="ECO:0007669"/>
    <property type="project" value="UniProtKB-SubCell"/>
</dbReference>
<dbReference type="eggNOG" id="COG1157">
    <property type="taxonomic scope" value="Bacteria"/>
</dbReference>
<feature type="compositionally biased region" description="Low complexity" evidence="17">
    <location>
        <begin position="80"/>
        <end position="111"/>
    </location>
</feature>
<dbReference type="AlphaFoldDB" id="E1TCI3"/>
<accession>E1TCI3</accession>
<dbReference type="InterPro" id="IPR003593">
    <property type="entry name" value="AAA+_ATPase"/>
</dbReference>
<evidence type="ECO:0000256" key="8">
    <source>
        <dbReference type="ARBA" id="ARBA00022781"/>
    </source>
</evidence>
<evidence type="ECO:0000256" key="2">
    <source>
        <dbReference type="ARBA" id="ARBA00008936"/>
    </source>
</evidence>
<keyword evidence="5" id="KW-0813">Transport</keyword>
<dbReference type="Pfam" id="PF18269">
    <property type="entry name" value="T3SS_ATPase_C"/>
    <property type="match status" value="1"/>
</dbReference>
<dbReference type="InterPro" id="IPR005714">
    <property type="entry name" value="ATPase_T3SS_FliI/YscN"/>
</dbReference>
<dbReference type="CDD" id="cd18114">
    <property type="entry name" value="ATP-synt_flagellum-secretory_path_III_C"/>
    <property type="match status" value="1"/>
</dbReference>
<dbReference type="InterPro" id="IPR027417">
    <property type="entry name" value="P-loop_NTPase"/>
</dbReference>
<keyword evidence="13" id="KW-0406">Ion transport</keyword>
<keyword evidence="12" id="KW-1278">Translocase</keyword>
<keyword evidence="19" id="KW-0282">Flagellum</keyword>
<dbReference type="CDD" id="cd01136">
    <property type="entry name" value="ATPase_flagellum-secretory_path_III"/>
    <property type="match status" value="1"/>
</dbReference>
<dbReference type="FunFam" id="3.40.50.12240:FF:000002">
    <property type="entry name" value="Flagellum-specific ATP synthase FliI"/>
    <property type="match status" value="1"/>
</dbReference>
<dbReference type="PANTHER" id="PTHR15184:SF81">
    <property type="entry name" value="FLAGELLUM-SPECIFIC ATP SYNTHASE"/>
    <property type="match status" value="1"/>
</dbReference>
<dbReference type="KEGG" id="bgf:BC1003_3332"/>
<keyword evidence="15" id="KW-0066">ATP synthesis</keyword>
<evidence type="ECO:0000256" key="14">
    <source>
        <dbReference type="ARBA" id="ARBA00023225"/>
    </source>
</evidence>
<keyword evidence="6" id="KW-0963">Cytoplasm</keyword>
<evidence type="ECO:0000256" key="12">
    <source>
        <dbReference type="ARBA" id="ARBA00022967"/>
    </source>
</evidence>
<keyword evidence="14" id="KW-1006">Bacterial flagellum protein export</keyword>
<evidence type="ECO:0000256" key="4">
    <source>
        <dbReference type="ARBA" id="ARBA00020580"/>
    </source>
</evidence>
<feature type="domain" description="AAA+ ATPase" evidence="18">
    <location>
        <begin position="293"/>
        <end position="476"/>
    </location>
</feature>
<evidence type="ECO:0000256" key="7">
    <source>
        <dbReference type="ARBA" id="ARBA00022741"/>
    </source>
</evidence>
<dbReference type="NCBIfam" id="TIGR01026">
    <property type="entry name" value="fliI_yscN"/>
    <property type="match status" value="1"/>
</dbReference>
<dbReference type="CDD" id="cd18117">
    <property type="entry name" value="ATP-synt_flagellum-secretory_path_III_N"/>
    <property type="match status" value="1"/>
</dbReference>
<evidence type="ECO:0000256" key="5">
    <source>
        <dbReference type="ARBA" id="ARBA00022448"/>
    </source>
</evidence>
<dbReference type="GO" id="GO:0005524">
    <property type="term" value="F:ATP binding"/>
    <property type="evidence" value="ECO:0007669"/>
    <property type="project" value="UniProtKB-KW"/>
</dbReference>
<keyword evidence="10" id="KW-0067">ATP-binding</keyword>
<dbReference type="HOGENOM" id="CLU_022398_5_3_4"/>
<dbReference type="GO" id="GO:0071973">
    <property type="term" value="P:bacterial-type flagellum-dependent cell motility"/>
    <property type="evidence" value="ECO:0007669"/>
    <property type="project" value="InterPro"/>
</dbReference>
<evidence type="ECO:0000256" key="1">
    <source>
        <dbReference type="ARBA" id="ARBA00004496"/>
    </source>
</evidence>
<feature type="region of interest" description="Disordered" evidence="17">
    <location>
        <begin position="64"/>
        <end position="120"/>
    </location>
</feature>
<keyword evidence="7" id="KW-0547">Nucleotide-binding</keyword>
<comment type="similarity">
    <text evidence="2">Belongs to the ATPase alpha/beta chains family.</text>
</comment>
<evidence type="ECO:0000313" key="19">
    <source>
        <dbReference type="EMBL" id="ADN59278.1"/>
    </source>
</evidence>
<proteinExistence type="inferred from homology"/>
<dbReference type="PANTHER" id="PTHR15184">
    <property type="entry name" value="ATP SYNTHASE"/>
    <property type="match status" value="1"/>
</dbReference>
<dbReference type="PROSITE" id="PS00152">
    <property type="entry name" value="ATPASE_ALPHA_BETA"/>
    <property type="match status" value="1"/>
</dbReference>
<dbReference type="SUPFAM" id="SSF52540">
    <property type="entry name" value="P-loop containing nucleoside triphosphate hydrolases"/>
    <property type="match status" value="1"/>
</dbReference>
<keyword evidence="9" id="KW-1005">Bacterial flagellum biogenesis</keyword>
<dbReference type="GO" id="GO:0030257">
    <property type="term" value="C:type III protein secretion system complex"/>
    <property type="evidence" value="ECO:0007669"/>
    <property type="project" value="InterPro"/>
</dbReference>
<comment type="catalytic activity">
    <reaction evidence="16">
        <text>ATP + H2O + cellular proteinSide 1 = ADP + phosphate + cellular proteinSide 2.</text>
        <dbReference type="EC" id="7.4.2.8"/>
    </reaction>
</comment>
<dbReference type="InterPro" id="IPR050053">
    <property type="entry name" value="ATPase_alpha/beta_chains"/>
</dbReference>
<dbReference type="STRING" id="640512.BC1003_3332"/>
<dbReference type="OrthoDB" id="9803053at2"/>
<evidence type="ECO:0000256" key="10">
    <source>
        <dbReference type="ARBA" id="ARBA00022840"/>
    </source>
</evidence>
<dbReference type="InterPro" id="IPR020003">
    <property type="entry name" value="ATPase_a/bsu_AS"/>
</dbReference>
<evidence type="ECO:0000256" key="17">
    <source>
        <dbReference type="SAM" id="MobiDB-lite"/>
    </source>
</evidence>
<dbReference type="GO" id="GO:0008564">
    <property type="term" value="F:protein-exporting ATPase activity"/>
    <property type="evidence" value="ECO:0007669"/>
    <property type="project" value="UniProtKB-EC"/>
</dbReference>
<dbReference type="NCBIfam" id="TIGR03496">
    <property type="entry name" value="FliI_clade1"/>
    <property type="match status" value="1"/>
</dbReference>
<dbReference type="EC" id="7.1.2.2" evidence="3"/>
<reference evidence="19" key="1">
    <citation type="submission" date="2010-09" db="EMBL/GenBank/DDBJ databases">
        <title>Complete sequence of chromosome1 of Burkholderia sp. CCGE1003.</title>
        <authorList>
            <consortium name="US DOE Joint Genome Institute"/>
            <person name="Lucas S."/>
            <person name="Copeland A."/>
            <person name="Lapidus A."/>
            <person name="Cheng J.-F."/>
            <person name="Bruce D."/>
            <person name="Goodwin L."/>
            <person name="Pitluck S."/>
            <person name="Daligault H."/>
            <person name="Davenport K."/>
            <person name="Detter J.C."/>
            <person name="Han C."/>
            <person name="Tapia R."/>
            <person name="Land M."/>
            <person name="Hauser L."/>
            <person name="Jeffries C."/>
            <person name="Kyrpides N."/>
            <person name="Ivanova N."/>
            <person name="Ovchinnikova G."/>
            <person name="Martinez-Romero E."/>
            <person name="Rogel M.A."/>
            <person name="Auchtung J."/>
            <person name="Tiedje J.M."/>
            <person name="Woyke T."/>
        </authorList>
    </citation>
    <scope>NUCLEOTIDE SEQUENCE</scope>
    <source>
        <strain evidence="19">CCGE1003</strain>
    </source>
</reference>
<dbReference type="GO" id="GO:0046933">
    <property type="term" value="F:proton-transporting ATP synthase activity, rotational mechanism"/>
    <property type="evidence" value="ECO:0007669"/>
    <property type="project" value="TreeGrafter"/>
</dbReference>
<evidence type="ECO:0000256" key="6">
    <source>
        <dbReference type="ARBA" id="ARBA00022490"/>
    </source>
</evidence>
<dbReference type="InterPro" id="IPR000194">
    <property type="entry name" value="ATPase_F1/V1/A1_a/bsu_nucl-bd"/>
</dbReference>
<dbReference type="GO" id="GO:0016887">
    <property type="term" value="F:ATP hydrolysis activity"/>
    <property type="evidence" value="ECO:0007669"/>
    <property type="project" value="InterPro"/>
</dbReference>
<evidence type="ECO:0000259" key="18">
    <source>
        <dbReference type="SMART" id="SM00382"/>
    </source>
</evidence>
<keyword evidence="19" id="KW-0966">Cell projection</keyword>
<evidence type="ECO:0000256" key="9">
    <source>
        <dbReference type="ARBA" id="ARBA00022795"/>
    </source>
</evidence>
<protein>
    <recommendedName>
        <fullName evidence="4">Flagellum-specific ATP synthase</fullName>
        <ecNumber evidence="3">7.1.2.2</ecNumber>
    </recommendedName>
</protein>
<dbReference type="InterPro" id="IPR020005">
    <property type="entry name" value="FliI_clade1"/>
</dbReference>
<dbReference type="GO" id="GO:0030254">
    <property type="term" value="P:protein secretion by the type III secretion system"/>
    <property type="evidence" value="ECO:0007669"/>
    <property type="project" value="InterPro"/>
</dbReference>
<sequence>MVKPTLEEIRASDLTPLERELALASFGAQAPADTLFADAPAASAASATDPADAASVPDLTDLTDLTHVPAGSHAHPLTGAAASRESAPAAQTGAGTPGAARAASRAPAAAPYDPKLDSNPHVQAWRGQLDALRARNAIAKPMRACGRLTRAAGLVLEAVGLRLSVGAEVMIELPPGSSLPMAEAEVVGFSGDRLFLMPTTEVIGLLPGARVFPLESAPIADPMAGAKRLPVGWELLGRVLDASGRPLDGLGPLGAHADAPLSAPVINPLNREPIHKVLDVGVRAINALLTVGRGQRMGLFAGSGVGKSVLLGTMARYTSAEVIVIGLIGERGREVKEFIEQILGEEGLARSVVIAAPADVSPLLRMQAAAYSTSLAEYFRDQGKHVLLLMDSLTRYAMAQREIALAVGEPPATKGYPPSVFAKLPALVERTGNGPAGGGSITAFYTVLTEGDDQQDPIADSARAILDGHIVLSRSLAEAGHYPAIDIEASISRAMTALIDDNHLDKTRMFKQMLSRYQRNRDLINVGAYSSGRDALLDRAIALYPRMEAFLQQGFRECANFEPSIEMLDALFAQGG</sequence>
<evidence type="ECO:0000256" key="13">
    <source>
        <dbReference type="ARBA" id="ARBA00023065"/>
    </source>
</evidence>
<keyword evidence="11" id="KW-0653">Protein transport</keyword>
<dbReference type="Pfam" id="PF00006">
    <property type="entry name" value="ATP-synt_ab"/>
    <property type="match status" value="1"/>
</dbReference>
<keyword evidence="8" id="KW-0375">Hydrogen ion transport</keyword>
<dbReference type="EMBL" id="CP002217">
    <property type="protein sequence ID" value="ADN59278.1"/>
    <property type="molecule type" value="Genomic_DNA"/>
</dbReference>
<name>E1TCI3_BURSG</name>
<dbReference type="GO" id="GO:0044780">
    <property type="term" value="P:bacterial-type flagellum assembly"/>
    <property type="evidence" value="ECO:0007669"/>
    <property type="project" value="InterPro"/>
</dbReference>
<comment type="subcellular location">
    <subcellularLocation>
        <location evidence="1">Cytoplasm</location>
    </subcellularLocation>
</comment>
<keyword evidence="19" id="KW-0969">Cilium</keyword>
<dbReference type="Gene3D" id="3.40.50.12240">
    <property type="match status" value="1"/>
</dbReference>